<name>A0ABW0YPT5_9ACTN</name>
<dbReference type="EMBL" id="JBHSPB010000001">
    <property type="protein sequence ID" value="MFC5718571.1"/>
    <property type="molecule type" value="Genomic_DNA"/>
</dbReference>
<sequence length="147" mass="16353">MSTPVWWDELMQVSEVLAAADRAEVTWWRGAPCVDSDGSSHVPDEDDVPPLTVRLGSLGTVFAERAGEITPVQCRQVLGLLERVQTHGSEYDGTAVATGFFEALLNEWDKGFDLRSIWDHVGPESRAYCVAWNDFNGVSSPDWMRQP</sequence>
<comment type="caution">
    <text evidence="1">The sequence shown here is derived from an EMBL/GenBank/DDBJ whole genome shotgun (WGS) entry which is preliminary data.</text>
</comment>
<keyword evidence="2" id="KW-1185">Reference proteome</keyword>
<evidence type="ECO:0000313" key="1">
    <source>
        <dbReference type="EMBL" id="MFC5718571.1"/>
    </source>
</evidence>
<organism evidence="1 2">
    <name type="scientific">Streptomyces gamaensis</name>
    <dbReference type="NCBI Taxonomy" id="1763542"/>
    <lineage>
        <taxon>Bacteria</taxon>
        <taxon>Bacillati</taxon>
        <taxon>Actinomycetota</taxon>
        <taxon>Actinomycetes</taxon>
        <taxon>Kitasatosporales</taxon>
        <taxon>Streptomycetaceae</taxon>
        <taxon>Streptomyces</taxon>
    </lineage>
</organism>
<dbReference type="RefSeq" id="WP_390313540.1">
    <property type="nucleotide sequence ID" value="NZ_JBHSPB010000001.1"/>
</dbReference>
<reference evidence="2" key="1">
    <citation type="journal article" date="2019" name="Int. J. Syst. Evol. Microbiol.">
        <title>The Global Catalogue of Microorganisms (GCM) 10K type strain sequencing project: providing services to taxonomists for standard genome sequencing and annotation.</title>
        <authorList>
            <consortium name="The Broad Institute Genomics Platform"/>
            <consortium name="The Broad Institute Genome Sequencing Center for Infectious Disease"/>
            <person name="Wu L."/>
            <person name="Ma J."/>
        </authorList>
    </citation>
    <scope>NUCLEOTIDE SEQUENCE [LARGE SCALE GENOMIC DNA]</scope>
    <source>
        <strain evidence="2">CGMCC 4.7304</strain>
    </source>
</reference>
<proteinExistence type="predicted"/>
<gene>
    <name evidence="1" type="ORF">ACFP1Z_00040</name>
</gene>
<accession>A0ABW0YPT5</accession>
<protein>
    <submittedName>
        <fullName evidence="1">Uncharacterized protein</fullName>
    </submittedName>
</protein>
<evidence type="ECO:0000313" key="2">
    <source>
        <dbReference type="Proteomes" id="UP001596083"/>
    </source>
</evidence>
<dbReference type="Proteomes" id="UP001596083">
    <property type="component" value="Unassembled WGS sequence"/>
</dbReference>